<organism evidence="3 4">
    <name type="scientific">Teladorsagia circumcincta</name>
    <name type="common">Brown stomach worm</name>
    <name type="synonym">Ostertagia circumcincta</name>
    <dbReference type="NCBI Taxonomy" id="45464"/>
    <lineage>
        <taxon>Eukaryota</taxon>
        <taxon>Metazoa</taxon>
        <taxon>Ecdysozoa</taxon>
        <taxon>Nematoda</taxon>
        <taxon>Chromadorea</taxon>
        <taxon>Rhabditida</taxon>
        <taxon>Rhabditina</taxon>
        <taxon>Rhabditomorpha</taxon>
        <taxon>Strongyloidea</taxon>
        <taxon>Trichostrongylidae</taxon>
        <taxon>Teladorsagia</taxon>
    </lineage>
</organism>
<gene>
    <name evidence="3" type="ORF">TELCIR_05916</name>
</gene>
<sequence>MTSKPAEKKGSFSRVCLMECDSNGRLPAKLIVKYHNTETLFYEHARNVAGVPRIFLSRPLTVDDRKGIICMEHLEGAHTRPVYENISIEEMKSRPVIQAGNGYFKKAADTHSKTYSNDSLGAGNDVNASGTRPVTPTSRKSHDAFHHLLVHGDLYSSNILWQNGIVKAVIDYQMVHYGNPVEDLVRLLTTGLRVSERKAHTTELLDYYRRQITSLIPDSEGSLTVDWLWSCYEKIFPMAGLWAMISLHASFESATSHAPPDSIKLKTVVEKIHGIATEIVEMFS</sequence>
<evidence type="ECO:0000259" key="2">
    <source>
        <dbReference type="SMART" id="SM00587"/>
    </source>
</evidence>
<dbReference type="Gene3D" id="3.90.1200.10">
    <property type="match status" value="1"/>
</dbReference>
<evidence type="ECO:0000256" key="1">
    <source>
        <dbReference type="SAM" id="MobiDB-lite"/>
    </source>
</evidence>
<dbReference type="InterPro" id="IPR011009">
    <property type="entry name" value="Kinase-like_dom_sf"/>
</dbReference>
<dbReference type="InterPro" id="IPR015897">
    <property type="entry name" value="CHK_kinase-like"/>
</dbReference>
<dbReference type="PANTHER" id="PTHR23020">
    <property type="entry name" value="UNCHARACTERIZED NUCLEAR HORMONE RECEPTOR-RELATED"/>
    <property type="match status" value="1"/>
</dbReference>
<accession>A0A2G9UPS6</accession>
<dbReference type="InterPro" id="IPR012877">
    <property type="entry name" value="Dhs-27"/>
</dbReference>
<reference evidence="3 4" key="1">
    <citation type="submission" date="2015-09" db="EMBL/GenBank/DDBJ databases">
        <title>Draft genome of the parasitic nematode Teladorsagia circumcincta isolate WARC Sus (inbred).</title>
        <authorList>
            <person name="Mitreva M."/>
        </authorList>
    </citation>
    <scope>NUCLEOTIDE SEQUENCE [LARGE SCALE GENOMIC DNA]</scope>
    <source>
        <strain evidence="3 4">S</strain>
    </source>
</reference>
<dbReference type="PANTHER" id="PTHR23020:SF41">
    <property type="entry name" value="AMINOGLYCOSIDE PHOSPHOTRANSFERASE DOMAIN-CONTAINING PROTEIN"/>
    <property type="match status" value="1"/>
</dbReference>
<dbReference type="SUPFAM" id="SSF56112">
    <property type="entry name" value="Protein kinase-like (PK-like)"/>
    <property type="match status" value="1"/>
</dbReference>
<dbReference type="SMART" id="SM00587">
    <property type="entry name" value="CHK"/>
    <property type="match status" value="1"/>
</dbReference>
<dbReference type="AlphaFoldDB" id="A0A2G9UPS6"/>
<evidence type="ECO:0000313" key="4">
    <source>
        <dbReference type="Proteomes" id="UP000230423"/>
    </source>
</evidence>
<evidence type="ECO:0000313" key="3">
    <source>
        <dbReference type="EMBL" id="PIO72163.1"/>
    </source>
</evidence>
<feature type="region of interest" description="Disordered" evidence="1">
    <location>
        <begin position="115"/>
        <end position="139"/>
    </location>
</feature>
<feature type="compositionally biased region" description="Polar residues" evidence="1">
    <location>
        <begin position="126"/>
        <end position="138"/>
    </location>
</feature>
<dbReference type="EMBL" id="KZ345753">
    <property type="protein sequence ID" value="PIO72163.1"/>
    <property type="molecule type" value="Genomic_DNA"/>
</dbReference>
<dbReference type="InterPro" id="IPR052961">
    <property type="entry name" value="Oxido-Kinase-like_Enzymes"/>
</dbReference>
<protein>
    <recommendedName>
        <fullName evidence="2">CHK kinase-like domain-containing protein</fullName>
    </recommendedName>
</protein>
<dbReference type="Proteomes" id="UP000230423">
    <property type="component" value="Unassembled WGS sequence"/>
</dbReference>
<dbReference type="OrthoDB" id="411145at2759"/>
<dbReference type="Pfam" id="PF07914">
    <property type="entry name" value="DUF1679"/>
    <property type="match status" value="2"/>
</dbReference>
<proteinExistence type="predicted"/>
<feature type="domain" description="CHK kinase-like" evidence="2">
    <location>
        <begin position="68"/>
        <end position="218"/>
    </location>
</feature>
<keyword evidence="4" id="KW-1185">Reference proteome</keyword>
<name>A0A2G9UPS6_TELCI</name>